<accession>A0A553PPA0</accession>
<comment type="caution">
    <text evidence="2">The sequence shown here is derived from an EMBL/GenBank/DDBJ whole genome shotgun (WGS) entry which is preliminary data.</text>
</comment>
<evidence type="ECO:0000313" key="2">
    <source>
        <dbReference type="EMBL" id="TRY79502.1"/>
    </source>
</evidence>
<sequence>MPLPTVVSHEDLDFFGSKPFKAAPSIDKGHGGHTIQKQSPDHIYIPFDGEELPRVGSLQFIKPPEAMNGQEGSDIQDPQNNGCEYQPSNYFH</sequence>
<feature type="region of interest" description="Disordered" evidence="1">
    <location>
        <begin position="64"/>
        <end position="92"/>
    </location>
</feature>
<reference evidence="2 3" key="1">
    <citation type="journal article" date="2018" name="Nat. Ecol. Evol.">
        <title>Genomic signatures of mitonuclear coevolution across populations of Tigriopus californicus.</title>
        <authorList>
            <person name="Barreto F.S."/>
            <person name="Watson E.T."/>
            <person name="Lima T.G."/>
            <person name="Willett C.S."/>
            <person name="Edmands S."/>
            <person name="Li W."/>
            <person name="Burton R.S."/>
        </authorList>
    </citation>
    <scope>NUCLEOTIDE SEQUENCE [LARGE SCALE GENOMIC DNA]</scope>
    <source>
        <strain evidence="2 3">San Diego</strain>
    </source>
</reference>
<evidence type="ECO:0000313" key="3">
    <source>
        <dbReference type="Proteomes" id="UP000318571"/>
    </source>
</evidence>
<dbReference type="Proteomes" id="UP000318571">
    <property type="component" value="Chromosome 6"/>
</dbReference>
<keyword evidence="3" id="KW-1185">Reference proteome</keyword>
<evidence type="ECO:0000256" key="1">
    <source>
        <dbReference type="SAM" id="MobiDB-lite"/>
    </source>
</evidence>
<organism evidence="2 3">
    <name type="scientific">Tigriopus californicus</name>
    <name type="common">Marine copepod</name>
    <dbReference type="NCBI Taxonomy" id="6832"/>
    <lineage>
        <taxon>Eukaryota</taxon>
        <taxon>Metazoa</taxon>
        <taxon>Ecdysozoa</taxon>
        <taxon>Arthropoda</taxon>
        <taxon>Crustacea</taxon>
        <taxon>Multicrustacea</taxon>
        <taxon>Hexanauplia</taxon>
        <taxon>Copepoda</taxon>
        <taxon>Harpacticoida</taxon>
        <taxon>Harpacticidae</taxon>
        <taxon>Tigriopus</taxon>
    </lineage>
</organism>
<name>A0A553PPA0_TIGCA</name>
<feature type="compositionally biased region" description="Polar residues" evidence="1">
    <location>
        <begin position="70"/>
        <end position="92"/>
    </location>
</feature>
<dbReference type="EMBL" id="VCGU01000002">
    <property type="protein sequence ID" value="TRY79502.1"/>
    <property type="molecule type" value="Genomic_DNA"/>
</dbReference>
<protein>
    <submittedName>
        <fullName evidence="2">Uncharacterized protein</fullName>
    </submittedName>
</protein>
<dbReference type="AlphaFoldDB" id="A0A553PPA0"/>
<proteinExistence type="predicted"/>
<gene>
    <name evidence="2" type="ORF">TCAL_17085</name>
</gene>